<dbReference type="Gene3D" id="1.25.40.270">
    <property type="entry name" value="Vacuolar protein sorting-associated protein vta1"/>
    <property type="match status" value="1"/>
</dbReference>
<dbReference type="PANTHER" id="PTHR46009">
    <property type="entry name" value="VACUOLAR PROTEIN SORTING-ASSOCIATED PROTEIN VTA1 HOMOLOG"/>
    <property type="match status" value="1"/>
</dbReference>
<dbReference type="GO" id="GO:0005771">
    <property type="term" value="C:multivesicular body"/>
    <property type="evidence" value="ECO:0007669"/>
    <property type="project" value="TreeGrafter"/>
</dbReference>
<comment type="subcellular location">
    <subcellularLocation>
        <location evidence="1">Endomembrane system</location>
    </subcellularLocation>
</comment>
<evidence type="ECO:0000256" key="2">
    <source>
        <dbReference type="ARBA" id="ARBA00023136"/>
    </source>
</evidence>
<sequence>MAASNPLATVPPALKKITVFMRRAEELDRDTSHPDSKLVAYYCRTHAMDQAMLLRTPENSKELMPFLVALMDRLEEDKKSLPAQSPAEAKGVVEAFADRVLQKADEVRAGARAGRLGVSSVTSS</sequence>
<evidence type="ECO:0000313" key="5">
    <source>
        <dbReference type="Proteomes" id="UP000019335"/>
    </source>
</evidence>
<dbReference type="InterPro" id="IPR023175">
    <property type="entry name" value="Vta1/CALS_N_sf"/>
</dbReference>
<protein>
    <submittedName>
        <fullName evidence="4">Vacuolar protein sorting-associate Vta1</fullName>
    </submittedName>
</protein>
<evidence type="ECO:0000259" key="3">
    <source>
        <dbReference type="Pfam" id="PF04652"/>
    </source>
</evidence>
<dbReference type="AlphaFoldDB" id="W7TAT1"/>
<evidence type="ECO:0000256" key="1">
    <source>
        <dbReference type="ARBA" id="ARBA00004308"/>
    </source>
</evidence>
<dbReference type="OrthoDB" id="391137at2759"/>
<gene>
    <name evidence="4" type="ORF">Naga_100941g3</name>
</gene>
<organism evidence="4 5">
    <name type="scientific">Nannochloropsis gaditana</name>
    <dbReference type="NCBI Taxonomy" id="72520"/>
    <lineage>
        <taxon>Eukaryota</taxon>
        <taxon>Sar</taxon>
        <taxon>Stramenopiles</taxon>
        <taxon>Ochrophyta</taxon>
        <taxon>Eustigmatophyceae</taxon>
        <taxon>Eustigmatales</taxon>
        <taxon>Monodopsidaceae</taxon>
        <taxon>Nannochloropsis</taxon>
    </lineage>
</organism>
<dbReference type="EMBL" id="AZIL01002956">
    <property type="protein sequence ID" value="EWM20593.1"/>
    <property type="molecule type" value="Genomic_DNA"/>
</dbReference>
<comment type="caution">
    <text evidence="4">The sequence shown here is derived from an EMBL/GenBank/DDBJ whole genome shotgun (WGS) entry which is preliminary data.</text>
</comment>
<proteinExistence type="predicted"/>
<dbReference type="Pfam" id="PF04652">
    <property type="entry name" value="Vta1"/>
    <property type="match status" value="1"/>
</dbReference>
<dbReference type="Proteomes" id="UP000019335">
    <property type="component" value="Unassembled WGS sequence"/>
</dbReference>
<keyword evidence="2" id="KW-0472">Membrane</keyword>
<evidence type="ECO:0000313" key="4">
    <source>
        <dbReference type="EMBL" id="EWM20593.1"/>
    </source>
</evidence>
<dbReference type="GO" id="GO:0032511">
    <property type="term" value="P:late endosome to vacuole transport via multivesicular body sorting pathway"/>
    <property type="evidence" value="ECO:0007669"/>
    <property type="project" value="InterPro"/>
</dbReference>
<dbReference type="InterPro" id="IPR039431">
    <property type="entry name" value="Vta1/CALS_N"/>
</dbReference>
<accession>W7TAT1</accession>
<dbReference type="PANTHER" id="PTHR46009:SF1">
    <property type="entry name" value="VACUOLAR PROTEIN SORTING-ASSOCIATED PROTEIN VTA1 HOMOLOG"/>
    <property type="match status" value="1"/>
</dbReference>
<dbReference type="InterPro" id="IPR044538">
    <property type="entry name" value="Vta1-like"/>
</dbReference>
<reference evidence="4 5" key="1">
    <citation type="journal article" date="2014" name="Mol. Plant">
        <title>Chromosome Scale Genome Assembly and Transcriptome Profiling of Nannochloropsis gaditana in Nitrogen Depletion.</title>
        <authorList>
            <person name="Corteggiani Carpinelli E."/>
            <person name="Telatin A."/>
            <person name="Vitulo N."/>
            <person name="Forcato C."/>
            <person name="D'Angelo M."/>
            <person name="Schiavon R."/>
            <person name="Vezzi A."/>
            <person name="Giacometti G.M."/>
            <person name="Morosinotto T."/>
            <person name="Valle G."/>
        </authorList>
    </citation>
    <scope>NUCLEOTIDE SEQUENCE [LARGE SCALE GENOMIC DNA]</scope>
    <source>
        <strain evidence="4 5">B-31</strain>
    </source>
</reference>
<feature type="domain" description="Vta1/callose synthase N-terminal" evidence="3">
    <location>
        <begin position="17"/>
        <end position="110"/>
    </location>
</feature>
<keyword evidence="5" id="KW-1185">Reference proteome</keyword>
<name>W7TAT1_9STRA</name>